<proteinExistence type="predicted"/>
<sequence>MTRFSPLLNAMTHFSCVFETRKGLAETVTEQVKAFVSTILPCHPARIPCLKSQCQFFYAY</sequence>
<name>A0A0A9B0N5_ARUDO</name>
<reference evidence="1" key="2">
    <citation type="journal article" date="2015" name="Data Brief">
        <title>Shoot transcriptome of the giant reed, Arundo donax.</title>
        <authorList>
            <person name="Barrero R.A."/>
            <person name="Guerrero F.D."/>
            <person name="Moolhuijzen P."/>
            <person name="Goolsby J.A."/>
            <person name="Tidwell J."/>
            <person name="Bellgard S.E."/>
            <person name="Bellgard M.I."/>
        </authorList>
    </citation>
    <scope>NUCLEOTIDE SEQUENCE</scope>
    <source>
        <tissue evidence="1">Shoot tissue taken approximately 20 cm above the soil surface</tissue>
    </source>
</reference>
<dbReference type="AlphaFoldDB" id="A0A0A9B0N5"/>
<protein>
    <submittedName>
        <fullName evidence="1">Uncharacterized protein</fullName>
    </submittedName>
</protein>
<reference evidence="1" key="1">
    <citation type="submission" date="2014-09" db="EMBL/GenBank/DDBJ databases">
        <authorList>
            <person name="Magalhaes I.L.F."/>
            <person name="Oliveira U."/>
            <person name="Santos F.R."/>
            <person name="Vidigal T.H.D.A."/>
            <person name="Brescovit A.D."/>
            <person name="Santos A.J."/>
        </authorList>
    </citation>
    <scope>NUCLEOTIDE SEQUENCE</scope>
    <source>
        <tissue evidence="1">Shoot tissue taken approximately 20 cm above the soil surface</tissue>
    </source>
</reference>
<evidence type="ECO:0000313" key="1">
    <source>
        <dbReference type="EMBL" id="JAD52902.1"/>
    </source>
</evidence>
<dbReference type="EMBL" id="GBRH01244993">
    <property type="protein sequence ID" value="JAD52902.1"/>
    <property type="molecule type" value="Transcribed_RNA"/>
</dbReference>
<organism evidence="1">
    <name type="scientific">Arundo donax</name>
    <name type="common">Giant reed</name>
    <name type="synonym">Donax arundinaceus</name>
    <dbReference type="NCBI Taxonomy" id="35708"/>
    <lineage>
        <taxon>Eukaryota</taxon>
        <taxon>Viridiplantae</taxon>
        <taxon>Streptophyta</taxon>
        <taxon>Embryophyta</taxon>
        <taxon>Tracheophyta</taxon>
        <taxon>Spermatophyta</taxon>
        <taxon>Magnoliopsida</taxon>
        <taxon>Liliopsida</taxon>
        <taxon>Poales</taxon>
        <taxon>Poaceae</taxon>
        <taxon>PACMAD clade</taxon>
        <taxon>Arundinoideae</taxon>
        <taxon>Arundineae</taxon>
        <taxon>Arundo</taxon>
    </lineage>
</organism>
<accession>A0A0A9B0N5</accession>